<evidence type="ECO:0000256" key="5">
    <source>
        <dbReference type="SAM" id="MobiDB-lite"/>
    </source>
</evidence>
<evidence type="ECO:0000256" key="3">
    <source>
        <dbReference type="ARBA" id="ARBA00022777"/>
    </source>
</evidence>
<reference evidence="7" key="1">
    <citation type="submission" date="2021-06" db="EMBL/GenBank/DDBJ databases">
        <authorList>
            <person name="Kallberg Y."/>
            <person name="Tangrot J."/>
            <person name="Rosling A."/>
        </authorList>
    </citation>
    <scope>NUCLEOTIDE SEQUENCE</scope>
    <source>
        <strain evidence="7">FL130A</strain>
    </source>
</reference>
<dbReference type="OrthoDB" id="1405469at2759"/>
<dbReference type="InterPro" id="IPR001245">
    <property type="entry name" value="Ser-Thr/Tyr_kinase_cat_dom"/>
</dbReference>
<dbReference type="Gene3D" id="1.10.510.10">
    <property type="entry name" value="Transferase(Phosphotransferase) domain 1"/>
    <property type="match status" value="2"/>
</dbReference>
<proteinExistence type="predicted"/>
<keyword evidence="2" id="KW-0547">Nucleotide-binding</keyword>
<feature type="domain" description="Protein kinase" evidence="6">
    <location>
        <begin position="1"/>
        <end position="178"/>
    </location>
</feature>
<feature type="region of interest" description="Disordered" evidence="5">
    <location>
        <begin position="682"/>
        <end position="736"/>
    </location>
</feature>
<dbReference type="PANTHER" id="PTHR44329">
    <property type="entry name" value="SERINE/THREONINE-PROTEIN KINASE TNNI3K-RELATED"/>
    <property type="match status" value="1"/>
</dbReference>
<dbReference type="EMBL" id="CAJVPS010007403">
    <property type="protein sequence ID" value="CAG8634492.1"/>
    <property type="molecule type" value="Genomic_DNA"/>
</dbReference>
<feature type="non-terminal residue" evidence="7">
    <location>
        <position position="1"/>
    </location>
</feature>
<keyword evidence="4" id="KW-0067">ATP-binding</keyword>
<evidence type="ECO:0000313" key="8">
    <source>
        <dbReference type="Proteomes" id="UP000789508"/>
    </source>
</evidence>
<evidence type="ECO:0000256" key="1">
    <source>
        <dbReference type="ARBA" id="ARBA00022679"/>
    </source>
</evidence>
<feature type="compositionally biased region" description="Basic residues" evidence="5">
    <location>
        <begin position="698"/>
        <end position="709"/>
    </location>
</feature>
<evidence type="ECO:0000256" key="4">
    <source>
        <dbReference type="ARBA" id="ARBA00022840"/>
    </source>
</evidence>
<dbReference type="GO" id="GO:0005524">
    <property type="term" value="F:ATP binding"/>
    <property type="evidence" value="ECO:0007669"/>
    <property type="project" value="InterPro"/>
</dbReference>
<dbReference type="PANTHER" id="PTHR44329:SF288">
    <property type="entry name" value="MITOGEN-ACTIVATED PROTEIN KINASE KINASE KINASE 20"/>
    <property type="match status" value="1"/>
</dbReference>
<feature type="domain" description="Protein kinase" evidence="6">
    <location>
        <begin position="361"/>
        <end position="691"/>
    </location>
</feature>
<dbReference type="Pfam" id="PF07714">
    <property type="entry name" value="PK_Tyr_Ser-Thr"/>
    <property type="match status" value="2"/>
</dbReference>
<evidence type="ECO:0000256" key="2">
    <source>
        <dbReference type="ARBA" id="ARBA00022741"/>
    </source>
</evidence>
<evidence type="ECO:0000313" key="7">
    <source>
        <dbReference type="EMBL" id="CAG8634492.1"/>
    </source>
</evidence>
<protein>
    <submittedName>
        <fullName evidence="7">8159_t:CDS:1</fullName>
    </submittedName>
</protein>
<dbReference type="InterPro" id="IPR000719">
    <property type="entry name" value="Prot_kinase_dom"/>
</dbReference>
<dbReference type="InterPro" id="IPR011009">
    <property type="entry name" value="Kinase-like_dom_sf"/>
</dbReference>
<comment type="caution">
    <text evidence="7">The sequence shown here is derived from an EMBL/GenBank/DDBJ whole genome shotgun (WGS) entry which is preliminary data.</text>
</comment>
<keyword evidence="8" id="KW-1185">Reference proteome</keyword>
<dbReference type="InterPro" id="IPR051681">
    <property type="entry name" value="Ser/Thr_Kinases-Pseudokinases"/>
</dbReference>
<name>A0A9N9GWD2_9GLOM</name>
<dbReference type="Proteomes" id="UP000789508">
    <property type="component" value="Unassembled WGS sequence"/>
</dbReference>
<organism evidence="7 8">
    <name type="scientific">Ambispora leptoticha</name>
    <dbReference type="NCBI Taxonomy" id="144679"/>
    <lineage>
        <taxon>Eukaryota</taxon>
        <taxon>Fungi</taxon>
        <taxon>Fungi incertae sedis</taxon>
        <taxon>Mucoromycota</taxon>
        <taxon>Glomeromycotina</taxon>
        <taxon>Glomeromycetes</taxon>
        <taxon>Archaeosporales</taxon>
        <taxon>Ambisporaceae</taxon>
        <taxon>Ambispora</taxon>
    </lineage>
</organism>
<dbReference type="AlphaFoldDB" id="A0A9N9GWD2"/>
<keyword evidence="1" id="KW-0808">Transferase</keyword>
<dbReference type="GO" id="GO:0004674">
    <property type="term" value="F:protein serine/threonine kinase activity"/>
    <property type="evidence" value="ECO:0007669"/>
    <property type="project" value="TreeGrafter"/>
</dbReference>
<dbReference type="PROSITE" id="PS50011">
    <property type="entry name" value="PROTEIN_KINASE_DOM"/>
    <property type="match status" value="2"/>
</dbReference>
<accession>A0A9N9GWD2</accession>
<keyword evidence="3" id="KW-0418">Kinase</keyword>
<dbReference type="SUPFAM" id="SSF56112">
    <property type="entry name" value="Protein kinase-like (PK-like)"/>
    <property type="match status" value="2"/>
</dbReference>
<evidence type="ECO:0000259" key="6">
    <source>
        <dbReference type="PROSITE" id="PS50011"/>
    </source>
</evidence>
<feature type="compositionally biased region" description="Basic and acidic residues" evidence="5">
    <location>
        <begin position="682"/>
        <end position="692"/>
    </location>
</feature>
<sequence>DINLRNFLRQKCGDTSITQKLKILHDIADGLAGIHNNGFVHRNLHPGNVVADIDTWQIADVGLIGPCDRQPGSQIIGVLPYLAPEVLLYGQYSEQADIYSLAMIIYEMMMGQMPFWDQAHDAKLAEEICKGLRPEIHKSVPQKMAEFLRLCWHEDPKKRPTAEKCKELFAGWTIHKIMYDFKLNNGETYSQKHPQAVYTSRHFHFENLVGINKNNPNLRVNNKQSLSGNLGNGNVIEHSLQLSFSGDSPIDVLAFETVTDLEAYAPDINTINEEDVKKSEDCNKETTTDTTFQSYDLGKCPGCTTKYKEERWCRLCTQKNLEIEFKQWTSENPLIDECIRNAQLSATSANQLIEWIPYEKFSKIIKIGHGCAGEVYSVQYLEGFKVGWNANGNTWDKLIEPDGKFALKTIPNSVYITEDWLKEVISGITSNIPEMINYYGITRNPDNGNLMVVMKYAQDGNLRDYLRKNFEEMTWEDKFDMLQRIANDIAEEQWKTSRNPSVVSLPGRLNSSGPMTPTENSTFILSHSVNLSLSLPSVHTKARPYAQYQHTAAIYESRKLYFPDVMEEKEKFEYSTAQLEGKRLSIRPNFPDSETTKYSRNTDSPDILSINSLEFDVGATKIDPTESLTMRHHMRRISNVKMGELEPMSPMVDINIDSPIMEKNELFGTQVKDAERTEYSLYEEKENNEKIGEIQQPKKSKNKDKKKKNQKENDEGFGTFWGSTRHRSNSDSIDSQALPSHDQILAFFSNSIKIQQSDVESTNEDQIKESDFKKRPKLRRYSSLSTLSGEELDTKRKRDMERGPFTSNLAETMEEDEVLQERRRQLFGNCGTCNNPNTDFDFCHDCRMLDDILLFYESVSDDEDEKEKAINLF</sequence>
<gene>
    <name evidence="7" type="ORF">ALEPTO_LOCUS9488</name>
</gene>